<proteinExistence type="predicted"/>
<feature type="transmembrane region" description="Helical" evidence="1">
    <location>
        <begin position="51"/>
        <end position="73"/>
    </location>
</feature>
<accession>A0A8J2UI05</accession>
<dbReference type="RefSeq" id="WP_188937064.1">
    <property type="nucleotide sequence ID" value="NZ_BMJC01000006.1"/>
</dbReference>
<feature type="transmembrane region" description="Helical" evidence="1">
    <location>
        <begin position="25"/>
        <end position="45"/>
    </location>
</feature>
<keyword evidence="1" id="KW-0812">Transmembrane</keyword>
<organism evidence="2 3">
    <name type="scientific">Puia dinghuensis</name>
    <dbReference type="NCBI Taxonomy" id="1792502"/>
    <lineage>
        <taxon>Bacteria</taxon>
        <taxon>Pseudomonadati</taxon>
        <taxon>Bacteroidota</taxon>
        <taxon>Chitinophagia</taxon>
        <taxon>Chitinophagales</taxon>
        <taxon>Chitinophagaceae</taxon>
        <taxon>Puia</taxon>
    </lineage>
</organism>
<evidence type="ECO:0000313" key="2">
    <source>
        <dbReference type="EMBL" id="GGB20565.1"/>
    </source>
</evidence>
<dbReference type="AlphaFoldDB" id="A0A8J2UI05"/>
<sequence>MQYPDNSPDRFMESIVREIGRAGRFYRTLLLSLLGTAAMLIIAPLLAPTPWYIRVGMIWLGLSLLCACQWIYLRAYQRVKSEIRYYKCLYHIGKPKKKRLTLRAFVSGIKRAPAIRRRPAFSFTGGFLLASLAAVTLQDRYECGIFDRLGKKVTGDERAVPQDSILIRAVHLCHTLLEPRSALFMNGSEMQAAGSRFHPLTSDLIMADGACGSYSMVLCRILQALHFKTRLIQMKGADGKVHHIVLEAFSSGKWVVVDPLYDLYFIREDGRLASFDDVSRNWKEFRSQVPANYDPIYSYSGARYTNWEKVPLVMPMLRMILRCWMNKEDMDHFSLRPYLLRQYRVLQLLILAMLSGLYIGRIAIRPK</sequence>
<protein>
    <recommendedName>
        <fullName evidence="4">Transglutaminase-like domain-containing protein</fullName>
    </recommendedName>
</protein>
<comment type="caution">
    <text evidence="2">The sequence shown here is derived from an EMBL/GenBank/DDBJ whole genome shotgun (WGS) entry which is preliminary data.</text>
</comment>
<dbReference type="Proteomes" id="UP000607559">
    <property type="component" value="Unassembled WGS sequence"/>
</dbReference>
<evidence type="ECO:0000313" key="3">
    <source>
        <dbReference type="Proteomes" id="UP000607559"/>
    </source>
</evidence>
<gene>
    <name evidence="2" type="ORF">GCM10011511_50380</name>
</gene>
<evidence type="ECO:0000256" key="1">
    <source>
        <dbReference type="SAM" id="Phobius"/>
    </source>
</evidence>
<keyword evidence="1" id="KW-0472">Membrane</keyword>
<dbReference type="EMBL" id="BMJC01000006">
    <property type="protein sequence ID" value="GGB20565.1"/>
    <property type="molecule type" value="Genomic_DNA"/>
</dbReference>
<feature type="transmembrane region" description="Helical" evidence="1">
    <location>
        <begin position="120"/>
        <end position="137"/>
    </location>
</feature>
<keyword evidence="3" id="KW-1185">Reference proteome</keyword>
<keyword evidence="1" id="KW-1133">Transmembrane helix</keyword>
<reference evidence="2" key="2">
    <citation type="submission" date="2020-09" db="EMBL/GenBank/DDBJ databases">
        <authorList>
            <person name="Sun Q."/>
            <person name="Zhou Y."/>
        </authorList>
    </citation>
    <scope>NUCLEOTIDE SEQUENCE</scope>
    <source>
        <strain evidence="2">CGMCC 1.15448</strain>
    </source>
</reference>
<name>A0A8J2UI05_9BACT</name>
<feature type="transmembrane region" description="Helical" evidence="1">
    <location>
        <begin position="345"/>
        <end position="364"/>
    </location>
</feature>
<evidence type="ECO:0008006" key="4">
    <source>
        <dbReference type="Google" id="ProtNLM"/>
    </source>
</evidence>
<reference evidence="2" key="1">
    <citation type="journal article" date="2014" name="Int. J. Syst. Evol. Microbiol.">
        <title>Complete genome sequence of Corynebacterium casei LMG S-19264T (=DSM 44701T), isolated from a smear-ripened cheese.</title>
        <authorList>
            <consortium name="US DOE Joint Genome Institute (JGI-PGF)"/>
            <person name="Walter F."/>
            <person name="Albersmeier A."/>
            <person name="Kalinowski J."/>
            <person name="Ruckert C."/>
        </authorList>
    </citation>
    <scope>NUCLEOTIDE SEQUENCE</scope>
    <source>
        <strain evidence="2">CGMCC 1.15448</strain>
    </source>
</reference>